<proteinExistence type="predicted"/>
<accession>A0AAD7NYN6</accession>
<gene>
    <name evidence="2" type="ORF">DFH07DRAFT_470139</name>
</gene>
<name>A0AAD7NYN6_9AGAR</name>
<dbReference type="AlphaFoldDB" id="A0AAD7NYN6"/>
<organism evidence="2 3">
    <name type="scientific">Mycena maculata</name>
    <dbReference type="NCBI Taxonomy" id="230809"/>
    <lineage>
        <taxon>Eukaryota</taxon>
        <taxon>Fungi</taxon>
        <taxon>Dikarya</taxon>
        <taxon>Basidiomycota</taxon>
        <taxon>Agaricomycotina</taxon>
        <taxon>Agaricomycetes</taxon>
        <taxon>Agaricomycetidae</taxon>
        <taxon>Agaricales</taxon>
        <taxon>Marasmiineae</taxon>
        <taxon>Mycenaceae</taxon>
        <taxon>Mycena</taxon>
    </lineage>
</organism>
<keyword evidence="3" id="KW-1185">Reference proteome</keyword>
<evidence type="ECO:0000313" key="3">
    <source>
        <dbReference type="Proteomes" id="UP001215280"/>
    </source>
</evidence>
<keyword evidence="1" id="KW-0732">Signal</keyword>
<dbReference type="Proteomes" id="UP001215280">
    <property type="component" value="Unassembled WGS sequence"/>
</dbReference>
<feature type="chain" id="PRO_5042127850" description="Secreted protein" evidence="1">
    <location>
        <begin position="25"/>
        <end position="86"/>
    </location>
</feature>
<feature type="signal peptide" evidence="1">
    <location>
        <begin position="1"/>
        <end position="24"/>
    </location>
</feature>
<dbReference type="EMBL" id="JARJLG010000006">
    <property type="protein sequence ID" value="KAJ7780330.1"/>
    <property type="molecule type" value="Genomic_DNA"/>
</dbReference>
<reference evidence="2" key="1">
    <citation type="submission" date="2023-03" db="EMBL/GenBank/DDBJ databases">
        <title>Massive genome expansion in bonnet fungi (Mycena s.s.) driven by repeated elements and novel gene families across ecological guilds.</title>
        <authorList>
            <consortium name="Lawrence Berkeley National Laboratory"/>
            <person name="Harder C.B."/>
            <person name="Miyauchi S."/>
            <person name="Viragh M."/>
            <person name="Kuo A."/>
            <person name="Thoen E."/>
            <person name="Andreopoulos B."/>
            <person name="Lu D."/>
            <person name="Skrede I."/>
            <person name="Drula E."/>
            <person name="Henrissat B."/>
            <person name="Morin E."/>
            <person name="Kohler A."/>
            <person name="Barry K."/>
            <person name="LaButti K."/>
            <person name="Morin E."/>
            <person name="Salamov A."/>
            <person name="Lipzen A."/>
            <person name="Mereny Z."/>
            <person name="Hegedus B."/>
            <person name="Baldrian P."/>
            <person name="Stursova M."/>
            <person name="Weitz H."/>
            <person name="Taylor A."/>
            <person name="Grigoriev I.V."/>
            <person name="Nagy L.G."/>
            <person name="Martin F."/>
            <person name="Kauserud H."/>
        </authorList>
    </citation>
    <scope>NUCLEOTIDE SEQUENCE</scope>
    <source>
        <strain evidence="2">CBHHK188m</strain>
    </source>
</reference>
<evidence type="ECO:0008006" key="4">
    <source>
        <dbReference type="Google" id="ProtNLM"/>
    </source>
</evidence>
<sequence>MFSKSQVLLTRSLGALGVLGGARASTRGHRRKRGSTWTGVSGTTGFVEQARYDWYESLNGRPRTKRGAVSVAEGHIDISKNLLDTF</sequence>
<evidence type="ECO:0000256" key="1">
    <source>
        <dbReference type="SAM" id="SignalP"/>
    </source>
</evidence>
<evidence type="ECO:0000313" key="2">
    <source>
        <dbReference type="EMBL" id="KAJ7780330.1"/>
    </source>
</evidence>
<comment type="caution">
    <text evidence="2">The sequence shown here is derived from an EMBL/GenBank/DDBJ whole genome shotgun (WGS) entry which is preliminary data.</text>
</comment>
<protein>
    <recommendedName>
        <fullName evidence="4">Secreted protein</fullName>
    </recommendedName>
</protein>